<evidence type="ECO:0000256" key="5">
    <source>
        <dbReference type="SAM" id="MobiDB-lite"/>
    </source>
</evidence>
<dbReference type="InterPro" id="IPR039425">
    <property type="entry name" value="RNA_pol_sigma-70-like"/>
</dbReference>
<dbReference type="Proteomes" id="UP000054978">
    <property type="component" value="Unassembled WGS sequence"/>
</dbReference>
<evidence type="ECO:0000256" key="3">
    <source>
        <dbReference type="ARBA" id="ARBA00023082"/>
    </source>
</evidence>
<evidence type="ECO:0000313" key="8">
    <source>
        <dbReference type="EMBL" id="SAK49554.1"/>
    </source>
</evidence>
<feature type="compositionally biased region" description="Low complexity" evidence="5">
    <location>
        <begin position="156"/>
        <end position="165"/>
    </location>
</feature>
<organism evidence="8 9">
    <name type="scientific">Caballeronia ptereochthonis</name>
    <dbReference type="NCBI Taxonomy" id="1777144"/>
    <lineage>
        <taxon>Bacteria</taxon>
        <taxon>Pseudomonadati</taxon>
        <taxon>Pseudomonadota</taxon>
        <taxon>Betaproteobacteria</taxon>
        <taxon>Burkholderiales</taxon>
        <taxon>Burkholderiaceae</taxon>
        <taxon>Caballeronia</taxon>
    </lineage>
</organism>
<dbReference type="STRING" id="1777144.AWB83_01065"/>
<dbReference type="EMBL" id="FCOB02000004">
    <property type="protein sequence ID" value="SAK49554.1"/>
    <property type="molecule type" value="Genomic_DNA"/>
</dbReference>
<dbReference type="GO" id="GO:0006352">
    <property type="term" value="P:DNA-templated transcription initiation"/>
    <property type="evidence" value="ECO:0007669"/>
    <property type="project" value="InterPro"/>
</dbReference>
<keyword evidence="2" id="KW-0805">Transcription regulation</keyword>
<evidence type="ECO:0000256" key="2">
    <source>
        <dbReference type="ARBA" id="ARBA00023015"/>
    </source>
</evidence>
<evidence type="ECO:0000256" key="4">
    <source>
        <dbReference type="ARBA" id="ARBA00023163"/>
    </source>
</evidence>
<feature type="region of interest" description="Disordered" evidence="5">
    <location>
        <begin position="147"/>
        <end position="168"/>
    </location>
</feature>
<dbReference type="PANTHER" id="PTHR43133">
    <property type="entry name" value="RNA POLYMERASE ECF-TYPE SIGMA FACTO"/>
    <property type="match status" value="1"/>
</dbReference>
<dbReference type="InterPro" id="IPR013324">
    <property type="entry name" value="RNA_pol_sigma_r3/r4-like"/>
</dbReference>
<dbReference type="InterPro" id="IPR014284">
    <property type="entry name" value="RNA_pol_sigma-70_dom"/>
</dbReference>
<proteinExistence type="inferred from homology"/>
<reference evidence="8" key="1">
    <citation type="submission" date="2016-01" db="EMBL/GenBank/DDBJ databases">
        <authorList>
            <person name="Peeters C."/>
        </authorList>
    </citation>
    <scope>NUCLEOTIDE SEQUENCE [LARGE SCALE GENOMIC DNA]</scope>
    <source>
        <strain evidence="8">LMG 29326</strain>
    </source>
</reference>
<feature type="domain" description="RNA polymerase sigma factor 70 region 4 type 2" evidence="7">
    <location>
        <begin position="171"/>
        <end position="223"/>
    </location>
</feature>
<evidence type="ECO:0000256" key="1">
    <source>
        <dbReference type="ARBA" id="ARBA00010641"/>
    </source>
</evidence>
<feature type="domain" description="RNA polymerase sigma-70 region 2" evidence="6">
    <location>
        <begin position="74"/>
        <end position="141"/>
    </location>
</feature>
<accession>A0A157ZVI5</accession>
<evidence type="ECO:0000313" key="9">
    <source>
        <dbReference type="Proteomes" id="UP000054978"/>
    </source>
</evidence>
<keyword evidence="9" id="KW-1185">Reference proteome</keyword>
<dbReference type="InterPro" id="IPR013249">
    <property type="entry name" value="RNA_pol_sigma70_r4_t2"/>
</dbReference>
<gene>
    <name evidence="8" type="ORF">AWB83_01065</name>
</gene>
<dbReference type="Pfam" id="PF08281">
    <property type="entry name" value="Sigma70_r4_2"/>
    <property type="match status" value="1"/>
</dbReference>
<sequence length="229" mass="25807">MTTGNEQNGAMIYCATYPARSAVRLTLPMTDTTSGGAGNFDANTSSDADWLRRERVNRMLVNVAKGDQQAFAELYRETSARVFGVIVRMVHDRAEAEDILQEVFATAWRRADTFDPARGGAITWLITLGRNRTIDRMRQHREELLGEDDASYIADESPTPAAAAESSEERRRLEHCLERLEPQQGRAVREAFFTGATYSELAQRLSVPLGTMKSWIRRSLMQLKTCLEQ</sequence>
<comment type="similarity">
    <text evidence="1">Belongs to the sigma-70 factor family. ECF subfamily.</text>
</comment>
<keyword evidence="3" id="KW-0731">Sigma factor</keyword>
<comment type="caution">
    <text evidence="8">The sequence shown here is derived from an EMBL/GenBank/DDBJ whole genome shotgun (WGS) entry which is preliminary data.</text>
</comment>
<dbReference type="AlphaFoldDB" id="A0A157ZVI5"/>
<dbReference type="SUPFAM" id="SSF88946">
    <property type="entry name" value="Sigma2 domain of RNA polymerase sigma factors"/>
    <property type="match status" value="1"/>
</dbReference>
<dbReference type="Gene3D" id="1.10.10.10">
    <property type="entry name" value="Winged helix-like DNA-binding domain superfamily/Winged helix DNA-binding domain"/>
    <property type="match status" value="1"/>
</dbReference>
<dbReference type="GO" id="GO:0016987">
    <property type="term" value="F:sigma factor activity"/>
    <property type="evidence" value="ECO:0007669"/>
    <property type="project" value="UniProtKB-KW"/>
</dbReference>
<dbReference type="NCBIfam" id="TIGR02937">
    <property type="entry name" value="sigma70-ECF"/>
    <property type="match status" value="1"/>
</dbReference>
<dbReference type="CDD" id="cd06171">
    <property type="entry name" value="Sigma70_r4"/>
    <property type="match status" value="1"/>
</dbReference>
<dbReference type="PANTHER" id="PTHR43133:SF62">
    <property type="entry name" value="RNA POLYMERASE SIGMA FACTOR SIGZ"/>
    <property type="match status" value="1"/>
</dbReference>
<dbReference type="InterPro" id="IPR036388">
    <property type="entry name" value="WH-like_DNA-bd_sf"/>
</dbReference>
<dbReference type="Gene3D" id="1.10.1740.10">
    <property type="match status" value="1"/>
</dbReference>
<dbReference type="InterPro" id="IPR007627">
    <property type="entry name" value="RNA_pol_sigma70_r2"/>
</dbReference>
<evidence type="ECO:0000259" key="7">
    <source>
        <dbReference type="Pfam" id="PF08281"/>
    </source>
</evidence>
<dbReference type="Pfam" id="PF04542">
    <property type="entry name" value="Sigma70_r2"/>
    <property type="match status" value="1"/>
</dbReference>
<evidence type="ECO:0000259" key="6">
    <source>
        <dbReference type="Pfam" id="PF04542"/>
    </source>
</evidence>
<dbReference type="SUPFAM" id="SSF88659">
    <property type="entry name" value="Sigma3 and sigma4 domains of RNA polymerase sigma factors"/>
    <property type="match status" value="1"/>
</dbReference>
<dbReference type="GO" id="GO:0003677">
    <property type="term" value="F:DNA binding"/>
    <property type="evidence" value="ECO:0007669"/>
    <property type="project" value="InterPro"/>
</dbReference>
<protein>
    <submittedName>
        <fullName evidence="8">Sigma-24 (FecI-like)</fullName>
    </submittedName>
</protein>
<name>A0A157ZVI5_9BURK</name>
<keyword evidence="4" id="KW-0804">Transcription</keyword>
<dbReference type="InterPro" id="IPR013325">
    <property type="entry name" value="RNA_pol_sigma_r2"/>
</dbReference>